<gene>
    <name evidence="1" type="ORF">SAMN05192533_11735</name>
</gene>
<evidence type="ECO:0000313" key="1">
    <source>
        <dbReference type="EMBL" id="SEN67324.1"/>
    </source>
</evidence>
<dbReference type="EMBL" id="FOBW01000017">
    <property type="protein sequence ID" value="SEN67324.1"/>
    <property type="molecule type" value="Genomic_DNA"/>
</dbReference>
<dbReference type="Gene3D" id="3.30.2310.20">
    <property type="entry name" value="RelE-like"/>
    <property type="match status" value="1"/>
</dbReference>
<dbReference type="OrthoDB" id="2969143at2"/>
<dbReference type="Proteomes" id="UP000198553">
    <property type="component" value="Unassembled WGS sequence"/>
</dbReference>
<protein>
    <recommendedName>
        <fullName evidence="3">mRNA interferase RelE/StbE</fullName>
    </recommendedName>
</protein>
<evidence type="ECO:0000313" key="2">
    <source>
        <dbReference type="Proteomes" id="UP000198553"/>
    </source>
</evidence>
<keyword evidence="2" id="KW-1185">Reference proteome</keyword>
<evidence type="ECO:0008006" key="3">
    <source>
        <dbReference type="Google" id="ProtNLM"/>
    </source>
</evidence>
<reference evidence="2" key="1">
    <citation type="submission" date="2016-10" db="EMBL/GenBank/DDBJ databases">
        <authorList>
            <person name="Varghese N."/>
            <person name="Submissions S."/>
        </authorList>
    </citation>
    <scope>NUCLEOTIDE SEQUENCE [LARGE SCALE GENOMIC DNA]</scope>
    <source>
        <strain evidence="2">B48,IBRC-M 10115,DSM 25386,CECT 8001</strain>
    </source>
</reference>
<dbReference type="RefSeq" id="WP_090749376.1">
    <property type="nucleotide sequence ID" value="NZ_FOBW01000017.1"/>
</dbReference>
<dbReference type="AlphaFoldDB" id="A0A1H8IFM5"/>
<accession>A0A1H8IFM5</accession>
<organism evidence="1 2">
    <name type="scientific">Mesobacillus persicus</name>
    <dbReference type="NCBI Taxonomy" id="930146"/>
    <lineage>
        <taxon>Bacteria</taxon>
        <taxon>Bacillati</taxon>
        <taxon>Bacillota</taxon>
        <taxon>Bacilli</taxon>
        <taxon>Bacillales</taxon>
        <taxon>Bacillaceae</taxon>
        <taxon>Mesobacillus</taxon>
    </lineage>
</organism>
<dbReference type="STRING" id="930146.SAMN05192533_11735"/>
<proteinExistence type="predicted"/>
<dbReference type="InterPro" id="IPR035093">
    <property type="entry name" value="RelE/ParE_toxin_dom_sf"/>
</dbReference>
<name>A0A1H8IFM5_9BACI</name>
<sequence length="97" mass="11576">MDKEYIVFWSQTALNELSNILAYPLDVKERTYLDSFNRLSYAPTLTAKKIQNGMLEGYWVRFGLHQVMLVFEVDEENSLVWVDGIKHKRENVYWKNK</sequence>